<accession>A0AAV6XNL1</accession>
<comment type="caution">
    <text evidence="2">The sequence shown here is derived from an EMBL/GenBank/DDBJ whole genome shotgun (WGS) entry which is preliminary data.</text>
</comment>
<protein>
    <submittedName>
        <fullName evidence="2">Uncharacterized protein</fullName>
    </submittedName>
</protein>
<organism evidence="2 3">
    <name type="scientific">Buddleja alternifolia</name>
    <dbReference type="NCBI Taxonomy" id="168488"/>
    <lineage>
        <taxon>Eukaryota</taxon>
        <taxon>Viridiplantae</taxon>
        <taxon>Streptophyta</taxon>
        <taxon>Embryophyta</taxon>
        <taxon>Tracheophyta</taxon>
        <taxon>Spermatophyta</taxon>
        <taxon>Magnoliopsida</taxon>
        <taxon>eudicotyledons</taxon>
        <taxon>Gunneridae</taxon>
        <taxon>Pentapetalae</taxon>
        <taxon>asterids</taxon>
        <taxon>lamiids</taxon>
        <taxon>Lamiales</taxon>
        <taxon>Scrophulariaceae</taxon>
        <taxon>Buddlejeae</taxon>
        <taxon>Buddleja</taxon>
    </lineage>
</organism>
<dbReference type="Proteomes" id="UP000826271">
    <property type="component" value="Unassembled WGS sequence"/>
</dbReference>
<feature type="region of interest" description="Disordered" evidence="1">
    <location>
        <begin position="47"/>
        <end position="102"/>
    </location>
</feature>
<name>A0AAV6XNL1_9LAMI</name>
<evidence type="ECO:0000313" key="2">
    <source>
        <dbReference type="EMBL" id="KAG8381832.1"/>
    </source>
</evidence>
<evidence type="ECO:0000313" key="3">
    <source>
        <dbReference type="Proteomes" id="UP000826271"/>
    </source>
</evidence>
<feature type="compositionally biased region" description="Basic and acidic residues" evidence="1">
    <location>
        <begin position="86"/>
        <end position="102"/>
    </location>
</feature>
<sequence length="102" mass="11398">MPLSSLSQNHLGETQVTGDAICLIDTDCEVDFAMSLDYKEPVAKRTEAKKEDDEKKIETVNRGDGKEEMKEFRLLRGRHAAGRGRGCAELRDSGERPRQGCD</sequence>
<reference evidence="2" key="1">
    <citation type="submission" date="2019-10" db="EMBL/GenBank/DDBJ databases">
        <authorList>
            <person name="Zhang R."/>
            <person name="Pan Y."/>
            <person name="Wang J."/>
            <person name="Ma R."/>
            <person name="Yu S."/>
        </authorList>
    </citation>
    <scope>NUCLEOTIDE SEQUENCE</scope>
    <source>
        <strain evidence="2">LA-IB0</strain>
        <tissue evidence="2">Leaf</tissue>
    </source>
</reference>
<feature type="compositionally biased region" description="Basic and acidic residues" evidence="1">
    <location>
        <begin position="47"/>
        <end position="74"/>
    </location>
</feature>
<proteinExistence type="predicted"/>
<keyword evidence="3" id="KW-1185">Reference proteome</keyword>
<dbReference type="AlphaFoldDB" id="A0AAV6XNL1"/>
<dbReference type="EMBL" id="WHWC01000005">
    <property type="protein sequence ID" value="KAG8381832.1"/>
    <property type="molecule type" value="Genomic_DNA"/>
</dbReference>
<evidence type="ECO:0000256" key="1">
    <source>
        <dbReference type="SAM" id="MobiDB-lite"/>
    </source>
</evidence>
<gene>
    <name evidence="2" type="ORF">BUALT_Bualt05G0013800</name>
</gene>